<dbReference type="SUPFAM" id="SSF52540">
    <property type="entry name" value="P-loop containing nucleoside triphosphate hydrolases"/>
    <property type="match status" value="1"/>
</dbReference>
<dbReference type="Gene3D" id="3.40.50.300">
    <property type="entry name" value="P-loop containing nucleotide triphosphate hydrolases"/>
    <property type="match status" value="1"/>
</dbReference>
<feature type="domain" description="Helicase HerA-like C-terminal" evidence="1">
    <location>
        <begin position="624"/>
        <end position="680"/>
    </location>
</feature>
<dbReference type="InterPro" id="IPR033186">
    <property type="entry name" value="HerA_C"/>
</dbReference>
<dbReference type="Pfam" id="PF05872">
    <property type="entry name" value="HerA_C"/>
    <property type="match status" value="1"/>
</dbReference>
<gene>
    <name evidence="2" type="ORF">SDC9_80098</name>
</gene>
<proteinExistence type="predicted"/>
<reference evidence="2" key="1">
    <citation type="submission" date="2019-08" db="EMBL/GenBank/DDBJ databases">
        <authorList>
            <person name="Kucharzyk K."/>
            <person name="Murdoch R.W."/>
            <person name="Higgins S."/>
            <person name="Loffler F."/>
        </authorList>
    </citation>
    <scope>NUCLEOTIDE SEQUENCE</scope>
</reference>
<evidence type="ECO:0000259" key="1">
    <source>
        <dbReference type="Pfam" id="PF05872"/>
    </source>
</evidence>
<dbReference type="AlphaFoldDB" id="A0A644YYH3"/>
<organism evidence="2">
    <name type="scientific">bioreactor metagenome</name>
    <dbReference type="NCBI Taxonomy" id="1076179"/>
    <lineage>
        <taxon>unclassified sequences</taxon>
        <taxon>metagenomes</taxon>
        <taxon>ecological metagenomes</taxon>
    </lineage>
</organism>
<dbReference type="InterPro" id="IPR027417">
    <property type="entry name" value="P-loop_NTPase"/>
</dbReference>
<accession>A0A644YYH3</accession>
<protein>
    <recommendedName>
        <fullName evidence="1">Helicase HerA-like C-terminal domain-containing protein</fullName>
    </recommendedName>
</protein>
<comment type="caution">
    <text evidence="2">The sequence shown here is derived from an EMBL/GenBank/DDBJ whole genome shotgun (WGS) entry which is preliminary data.</text>
</comment>
<sequence>MNSNNEKYLSLQYCLSSPISDGNIPHLFHPYTREGQIAESTQTNSPVFETPSYDPQGQRYTNAIIQQACLVTYDPLFCIKKPHIFIQISIPGKFTNIWLFLEERDYKNTRIIEAVGRQLNQAGAINQFCFNPELGKAKCGAHLISEIENILKRFHVDFYGGWDLKNNYFQYTPCRDEYYRSMIQRKYIPEVFISPQPFNPSSGFSNLISTYSYISDCRARLILFLYLHYSITYSMLSSCFSATLPIILNFCLPEDTAKQERIFKSLFVGSSELHTAPIILSDSISEIRKKFLLAKDFPILLRETGTLTSTMLASRSNFIYDLICGNQKIRQRTLYESFDTPIKAVPILFSETVLELDDAVPCLHIVFDQDDLSNLLQTTELNWIQYISYFCLFIRDRIVNYNLQTNTFIAEMDHQKKLLLVFELLYKFVKEYAAASDLNINLDQSFGFDGNISNFLATYIDDSFQMKADYSETFIQSFLGMKSSNRFRIFKLPFEKDPGKCPSRSHLNEACVFVKENSFWLNKKAFEDIVREIPGNPKKVVVLKSLDKQKKLGAKRVNCSSYLNKFNLHLNDGSCEWIYAYELTNISNIENEENIVCDSIVGRQFYFGNSLKRQQAVIWNFDLLKIPNRHMLISGLSGTGKTFFINKAIRQAADQHIPTFYFHIQGDLSPLRETCNIIDLYSKHYSIYAFETRNTDVKKTASEFSVIAKKTLKLSDKQEDLINESAGRYLSVTDRPSLAEYLLWFQDWCDQEKNGGTTTARKFSKLNKENLFSNEPFDWSQKHNKPVVFDLSQYAESSESLKFCDRRDIIDRDRR</sequence>
<evidence type="ECO:0000313" key="2">
    <source>
        <dbReference type="EMBL" id="MPM33522.1"/>
    </source>
</evidence>
<dbReference type="EMBL" id="VSSQ01006685">
    <property type="protein sequence ID" value="MPM33522.1"/>
    <property type="molecule type" value="Genomic_DNA"/>
</dbReference>
<name>A0A644YYH3_9ZZZZ</name>